<reference evidence="8" key="1">
    <citation type="journal article" date="2016" name="Mol. Biol. Evol.">
        <title>Comparative Genomics of Early-Diverging Mushroom-Forming Fungi Provides Insights into the Origins of Lignocellulose Decay Capabilities.</title>
        <authorList>
            <person name="Nagy L.G."/>
            <person name="Riley R."/>
            <person name="Tritt A."/>
            <person name="Adam C."/>
            <person name="Daum C."/>
            <person name="Floudas D."/>
            <person name="Sun H."/>
            <person name="Yadav J.S."/>
            <person name="Pangilinan J."/>
            <person name="Larsson K.H."/>
            <person name="Matsuura K."/>
            <person name="Barry K."/>
            <person name="Labutti K."/>
            <person name="Kuo R."/>
            <person name="Ohm R.A."/>
            <person name="Bhattacharya S.S."/>
            <person name="Shirouzu T."/>
            <person name="Yoshinaga Y."/>
            <person name="Martin F.M."/>
            <person name="Grigoriev I.V."/>
            <person name="Hibbett D.S."/>
        </authorList>
    </citation>
    <scope>NUCLEOTIDE SEQUENCE [LARGE SCALE GENOMIC DNA]</scope>
    <source>
        <strain evidence="8">CBS 109695</strain>
    </source>
</reference>
<dbReference type="OrthoDB" id="47059at2759"/>
<dbReference type="PANTHER" id="PTHR42715">
    <property type="entry name" value="BETA-GLUCOSIDASE"/>
    <property type="match status" value="1"/>
</dbReference>
<evidence type="ECO:0000256" key="4">
    <source>
        <dbReference type="ARBA" id="ARBA00022801"/>
    </source>
</evidence>
<evidence type="ECO:0000313" key="8">
    <source>
        <dbReference type="EMBL" id="KZP23355.1"/>
    </source>
</evidence>
<keyword evidence="5" id="KW-0326">Glycosidase</keyword>
<evidence type="ECO:0000256" key="1">
    <source>
        <dbReference type="ARBA" id="ARBA00000448"/>
    </source>
</evidence>
<dbReference type="AlphaFoldDB" id="A0A166LVC6"/>
<dbReference type="GO" id="GO:0008422">
    <property type="term" value="F:beta-glucosidase activity"/>
    <property type="evidence" value="ECO:0007669"/>
    <property type="project" value="UniProtKB-EC"/>
</dbReference>
<dbReference type="SUPFAM" id="SSF51445">
    <property type="entry name" value="(Trans)glycosidases"/>
    <property type="match status" value="1"/>
</dbReference>
<dbReference type="InterPro" id="IPR036962">
    <property type="entry name" value="Glyco_hydro_3_N_sf"/>
</dbReference>
<name>A0A166LVC6_9AGAM</name>
<dbReference type="PANTHER" id="PTHR42715:SF27">
    <property type="entry name" value="BETA-GLUCOSIDASE-RELATED"/>
    <property type="match status" value="1"/>
</dbReference>
<dbReference type="EC" id="3.2.1.21" evidence="3"/>
<comment type="similarity">
    <text evidence="2">Belongs to the glycosyl hydrolase 3 family.</text>
</comment>
<evidence type="ECO:0000256" key="2">
    <source>
        <dbReference type="ARBA" id="ARBA00005336"/>
    </source>
</evidence>
<proteinExistence type="inferred from homology"/>
<dbReference type="InterPro" id="IPR050288">
    <property type="entry name" value="Cellulose_deg_GH3"/>
</dbReference>
<dbReference type="PROSITE" id="PS00775">
    <property type="entry name" value="GLYCOSYL_HYDROL_F3"/>
    <property type="match status" value="1"/>
</dbReference>
<comment type="catalytic activity">
    <reaction evidence="1">
        <text>Hydrolysis of terminal, non-reducing beta-D-glucosyl residues with release of beta-D-glucose.</text>
        <dbReference type="EC" id="3.2.1.21"/>
    </reaction>
</comment>
<evidence type="ECO:0000256" key="5">
    <source>
        <dbReference type="ARBA" id="ARBA00023295"/>
    </source>
</evidence>
<accession>A0A166LVC6</accession>
<dbReference type="STRING" id="436010.A0A166LVC6"/>
<dbReference type="InterPro" id="IPR001764">
    <property type="entry name" value="Glyco_hydro_3_N"/>
</dbReference>
<feature type="compositionally biased region" description="Low complexity" evidence="6">
    <location>
        <begin position="206"/>
        <end position="217"/>
    </location>
</feature>
<feature type="domain" description="Glycoside hydrolase family 3 N-terminal" evidence="7">
    <location>
        <begin position="7"/>
        <end position="157"/>
    </location>
</feature>
<evidence type="ECO:0000259" key="7">
    <source>
        <dbReference type="Pfam" id="PF00933"/>
    </source>
</evidence>
<feature type="region of interest" description="Disordered" evidence="6">
    <location>
        <begin position="186"/>
        <end position="223"/>
    </location>
</feature>
<dbReference type="EMBL" id="KV417533">
    <property type="protein sequence ID" value="KZP23355.1"/>
    <property type="molecule type" value="Genomic_DNA"/>
</dbReference>
<sequence>MNDRTAGGHILLGPTVNAQRSPLGGRSFESFSEDPHVNGTISATYINGLQSKDVAAAIKHYVANDQEFERSSISMDVKQLTPGEVSERALREIYLKPFQIAIHDSKPRALTTSCNRIGGQHISEDKRTVQDINILKAEWGLGGMTMSDWMGVYNTAESIKAELYLEMPSPPIVLTGSEVAQVCIADPQSTLPRPPKELHEGGAGAGRQQDGDGQAGPRRNRPL</sequence>
<dbReference type="InterPro" id="IPR019800">
    <property type="entry name" value="Glyco_hydro_3_AS"/>
</dbReference>
<dbReference type="InterPro" id="IPR017853">
    <property type="entry name" value="GH"/>
</dbReference>
<protein>
    <recommendedName>
        <fullName evidence="3">beta-glucosidase</fullName>
        <ecNumber evidence="3">3.2.1.21</ecNumber>
    </recommendedName>
</protein>
<dbReference type="Pfam" id="PF00933">
    <property type="entry name" value="Glyco_hydro_3"/>
    <property type="match status" value="1"/>
</dbReference>
<gene>
    <name evidence="8" type="ORF">FIBSPDRAFT_823711</name>
</gene>
<evidence type="ECO:0000256" key="3">
    <source>
        <dbReference type="ARBA" id="ARBA00012744"/>
    </source>
</evidence>
<dbReference type="PRINTS" id="PR00133">
    <property type="entry name" value="GLHYDRLASE3"/>
</dbReference>
<keyword evidence="4 8" id="KW-0378">Hydrolase</keyword>
<dbReference type="Gene3D" id="3.20.20.300">
    <property type="entry name" value="Glycoside hydrolase, family 3, N-terminal domain"/>
    <property type="match status" value="1"/>
</dbReference>
<evidence type="ECO:0000256" key="6">
    <source>
        <dbReference type="SAM" id="MobiDB-lite"/>
    </source>
</evidence>
<organism evidence="8">
    <name type="scientific">Athelia psychrophila</name>
    <dbReference type="NCBI Taxonomy" id="1759441"/>
    <lineage>
        <taxon>Eukaryota</taxon>
        <taxon>Fungi</taxon>
        <taxon>Dikarya</taxon>
        <taxon>Basidiomycota</taxon>
        <taxon>Agaricomycotina</taxon>
        <taxon>Agaricomycetes</taxon>
        <taxon>Agaricomycetidae</taxon>
        <taxon>Atheliales</taxon>
        <taxon>Atheliaceae</taxon>
        <taxon>Athelia</taxon>
    </lineage>
</organism>
<dbReference type="GO" id="GO:0009251">
    <property type="term" value="P:glucan catabolic process"/>
    <property type="evidence" value="ECO:0007669"/>
    <property type="project" value="TreeGrafter"/>
</dbReference>